<accession>M7BAJ5</accession>
<feature type="region of interest" description="Disordered" evidence="1">
    <location>
        <begin position="60"/>
        <end position="114"/>
    </location>
</feature>
<evidence type="ECO:0000313" key="2">
    <source>
        <dbReference type="EMBL" id="EMP34961.1"/>
    </source>
</evidence>
<dbReference type="EMBL" id="KB530688">
    <property type="protein sequence ID" value="EMP34961.1"/>
    <property type="molecule type" value="Genomic_DNA"/>
</dbReference>
<sequence length="257" mass="28516">MHHKDDRRVEALTRLMQRYWRNLDQLGPRLRYLPDWLVVIDLSGIDFIVSTLDAINRSPITLPSTPELHHGERRKWSQRGSGRHQSHAARTQSILQHPDGTVLKQLQPPPRGPREQEFYNKVLISVGSCLKMTDNMATVVSFSRTAEAPLMANLHRAESQVPLIQEVASMSGSGFWGWGGAGSSTVRCPCLWVRPPELPLDAVPRSQLMGTAGGGACRRCPQHGYVGKSPIVVAVRSVKSVYIGIAYAGRVKLAKRS</sequence>
<reference evidence="3" key="1">
    <citation type="journal article" date="2013" name="Nat. Genet.">
        <title>The draft genomes of soft-shell turtle and green sea turtle yield insights into the development and evolution of the turtle-specific body plan.</title>
        <authorList>
            <person name="Wang Z."/>
            <person name="Pascual-Anaya J."/>
            <person name="Zadissa A."/>
            <person name="Li W."/>
            <person name="Niimura Y."/>
            <person name="Huang Z."/>
            <person name="Li C."/>
            <person name="White S."/>
            <person name="Xiong Z."/>
            <person name="Fang D."/>
            <person name="Wang B."/>
            <person name="Ming Y."/>
            <person name="Chen Y."/>
            <person name="Zheng Y."/>
            <person name="Kuraku S."/>
            <person name="Pignatelli M."/>
            <person name="Herrero J."/>
            <person name="Beal K."/>
            <person name="Nozawa M."/>
            <person name="Li Q."/>
            <person name="Wang J."/>
            <person name="Zhang H."/>
            <person name="Yu L."/>
            <person name="Shigenobu S."/>
            <person name="Wang J."/>
            <person name="Liu J."/>
            <person name="Flicek P."/>
            <person name="Searle S."/>
            <person name="Wang J."/>
            <person name="Kuratani S."/>
            <person name="Yin Y."/>
            <person name="Aken B."/>
            <person name="Zhang G."/>
            <person name="Irie N."/>
        </authorList>
    </citation>
    <scope>NUCLEOTIDE SEQUENCE [LARGE SCALE GENOMIC DNA]</scope>
</reference>
<keyword evidence="2" id="KW-0808">Transferase</keyword>
<proteinExistence type="predicted"/>
<keyword evidence="3" id="KW-1185">Reference proteome</keyword>
<dbReference type="eggNOG" id="KOG1620">
    <property type="taxonomic scope" value="Eukaryota"/>
</dbReference>
<dbReference type="AlphaFoldDB" id="M7BAJ5"/>
<organism evidence="2 3">
    <name type="scientific">Chelonia mydas</name>
    <name type="common">Green sea-turtle</name>
    <name type="synonym">Chelonia agassizi</name>
    <dbReference type="NCBI Taxonomy" id="8469"/>
    <lineage>
        <taxon>Eukaryota</taxon>
        <taxon>Metazoa</taxon>
        <taxon>Chordata</taxon>
        <taxon>Craniata</taxon>
        <taxon>Vertebrata</taxon>
        <taxon>Euteleostomi</taxon>
        <taxon>Archelosauria</taxon>
        <taxon>Testudinata</taxon>
        <taxon>Testudines</taxon>
        <taxon>Cryptodira</taxon>
        <taxon>Durocryptodira</taxon>
        <taxon>Americhelydia</taxon>
        <taxon>Chelonioidea</taxon>
        <taxon>Cheloniidae</taxon>
        <taxon>Chelonia</taxon>
    </lineage>
</organism>
<dbReference type="GO" id="GO:0016301">
    <property type="term" value="F:kinase activity"/>
    <property type="evidence" value="ECO:0007669"/>
    <property type="project" value="UniProtKB-KW"/>
</dbReference>
<protein>
    <submittedName>
        <fullName evidence="2">Inositol polyphosphate multikinase</fullName>
    </submittedName>
</protein>
<name>M7BAJ5_CHEMY</name>
<dbReference type="STRING" id="8469.M7BAJ5"/>
<feature type="compositionally biased region" description="Basic residues" evidence="1">
    <location>
        <begin position="71"/>
        <end position="87"/>
    </location>
</feature>
<gene>
    <name evidence="2" type="ORF">UY3_07885</name>
</gene>
<evidence type="ECO:0000313" key="3">
    <source>
        <dbReference type="Proteomes" id="UP000031443"/>
    </source>
</evidence>
<dbReference type="Proteomes" id="UP000031443">
    <property type="component" value="Unassembled WGS sequence"/>
</dbReference>
<evidence type="ECO:0000256" key="1">
    <source>
        <dbReference type="SAM" id="MobiDB-lite"/>
    </source>
</evidence>
<keyword evidence="2" id="KW-0418">Kinase</keyword>